<dbReference type="PROSITE" id="PS51050">
    <property type="entry name" value="ZF_CW"/>
    <property type="match status" value="1"/>
</dbReference>
<protein>
    <recommendedName>
        <fullName evidence="5">CW-type domain-containing protein</fullName>
    </recommendedName>
</protein>
<feature type="region of interest" description="Disordered" evidence="4">
    <location>
        <begin position="1"/>
        <end position="20"/>
    </location>
</feature>
<name>A0ABQ6N1W5_9STRA</name>
<evidence type="ECO:0000256" key="2">
    <source>
        <dbReference type="ARBA" id="ARBA00022771"/>
    </source>
</evidence>
<reference evidence="6 7" key="1">
    <citation type="journal article" date="2023" name="Commun. Biol.">
        <title>Genome analysis of Parmales, the sister group of diatoms, reveals the evolutionary specialization of diatoms from phago-mixotrophs to photoautotrophs.</title>
        <authorList>
            <person name="Ban H."/>
            <person name="Sato S."/>
            <person name="Yoshikawa S."/>
            <person name="Yamada K."/>
            <person name="Nakamura Y."/>
            <person name="Ichinomiya M."/>
            <person name="Sato N."/>
            <person name="Blanc-Mathieu R."/>
            <person name="Endo H."/>
            <person name="Kuwata A."/>
            <person name="Ogata H."/>
        </authorList>
    </citation>
    <scope>NUCLEOTIDE SEQUENCE [LARGE SCALE GENOMIC DNA]</scope>
</reference>
<comment type="caution">
    <text evidence="6">The sequence shown here is derived from an EMBL/GenBank/DDBJ whole genome shotgun (WGS) entry which is preliminary data.</text>
</comment>
<feature type="region of interest" description="Disordered" evidence="4">
    <location>
        <begin position="344"/>
        <end position="430"/>
    </location>
</feature>
<accession>A0ABQ6N1W5</accession>
<feature type="compositionally biased region" description="Basic and acidic residues" evidence="4">
    <location>
        <begin position="403"/>
        <end position="417"/>
    </location>
</feature>
<keyword evidence="1" id="KW-0479">Metal-binding</keyword>
<feature type="domain" description="CW-type" evidence="5">
    <location>
        <begin position="190"/>
        <end position="246"/>
    </location>
</feature>
<evidence type="ECO:0000313" key="6">
    <source>
        <dbReference type="EMBL" id="GMI37649.1"/>
    </source>
</evidence>
<keyword evidence="7" id="KW-1185">Reference proteome</keyword>
<keyword evidence="2" id="KW-0863">Zinc-finger</keyword>
<dbReference type="Pfam" id="PF07496">
    <property type="entry name" value="zf-CW"/>
    <property type="match status" value="1"/>
</dbReference>
<sequence length="430" mass="45981">YSGTIAAVNPNGSCDVSYDDGDFDGALERKFVRAAATSPQGQEEPPPPPPAAAEEPVSELAPDPAADPNETRRGGSSKRKVSHDPFDYSQTHRDLLFIWGNDQQKRSSGWPRELLDVFGVAGGEGQEEDMLFGSPVLDQLLTTDPANLNSTLYQLPAGAADTYAETAQVGTERDNLMTAVDNLYDRKLGEKVKATWVQCEHENCLKWRKLPWHVDPELDLPAKFTCADNKWEVAKATCEAPEDDYDQRLEDVSAGNITVSPAELVVGGTFDFFNPATNKFEIGEIVSVTPSVSTMVVLFVATGAKQKCSLDPAASKVCPLHFFTKPLPVVVPDVGAGEVTAESALGSALESKPESKPEPAQSHAQSPAPSLAPSLAPSPADVRSSIEQLRNALGPLSTAIAAEDGRAVKRMKTEENLPLHTLPNGSPAAP</sequence>
<gene>
    <name evidence="6" type="ORF">TeGR_g11585</name>
</gene>
<feature type="non-terminal residue" evidence="6">
    <location>
        <position position="1"/>
    </location>
</feature>
<evidence type="ECO:0000256" key="3">
    <source>
        <dbReference type="ARBA" id="ARBA00022833"/>
    </source>
</evidence>
<evidence type="ECO:0000259" key="5">
    <source>
        <dbReference type="PROSITE" id="PS51050"/>
    </source>
</evidence>
<dbReference type="Gene3D" id="3.30.40.100">
    <property type="match status" value="1"/>
</dbReference>
<feature type="compositionally biased region" description="Low complexity" evidence="4">
    <location>
        <begin position="359"/>
        <end position="380"/>
    </location>
</feature>
<organism evidence="6 7">
    <name type="scientific">Tetraparma gracilis</name>
    <dbReference type="NCBI Taxonomy" id="2962635"/>
    <lineage>
        <taxon>Eukaryota</taxon>
        <taxon>Sar</taxon>
        <taxon>Stramenopiles</taxon>
        <taxon>Ochrophyta</taxon>
        <taxon>Bolidophyceae</taxon>
        <taxon>Parmales</taxon>
        <taxon>Triparmaceae</taxon>
        <taxon>Tetraparma</taxon>
    </lineage>
</organism>
<keyword evidence="3" id="KW-0862">Zinc</keyword>
<evidence type="ECO:0000256" key="4">
    <source>
        <dbReference type="SAM" id="MobiDB-lite"/>
    </source>
</evidence>
<proteinExistence type="predicted"/>
<evidence type="ECO:0000256" key="1">
    <source>
        <dbReference type="ARBA" id="ARBA00022723"/>
    </source>
</evidence>
<feature type="region of interest" description="Disordered" evidence="4">
    <location>
        <begin position="29"/>
        <end position="86"/>
    </location>
</feature>
<evidence type="ECO:0000313" key="7">
    <source>
        <dbReference type="Proteomes" id="UP001165060"/>
    </source>
</evidence>
<dbReference type="InterPro" id="IPR011124">
    <property type="entry name" value="Znf_CW"/>
</dbReference>
<dbReference type="Proteomes" id="UP001165060">
    <property type="component" value="Unassembled WGS sequence"/>
</dbReference>
<dbReference type="EMBL" id="BRYB01001985">
    <property type="protein sequence ID" value="GMI37649.1"/>
    <property type="molecule type" value="Genomic_DNA"/>
</dbReference>